<proteinExistence type="predicted"/>
<name>A0A0F9IW06_9ZZZZ</name>
<dbReference type="AlphaFoldDB" id="A0A0F9IW06"/>
<gene>
    <name evidence="1" type="ORF">LCGC14_1530260</name>
</gene>
<comment type="caution">
    <text evidence="1">The sequence shown here is derived from an EMBL/GenBank/DDBJ whole genome shotgun (WGS) entry which is preliminary data.</text>
</comment>
<reference evidence="1" key="1">
    <citation type="journal article" date="2015" name="Nature">
        <title>Complex archaea that bridge the gap between prokaryotes and eukaryotes.</title>
        <authorList>
            <person name="Spang A."/>
            <person name="Saw J.H."/>
            <person name="Jorgensen S.L."/>
            <person name="Zaremba-Niedzwiedzka K."/>
            <person name="Martijn J."/>
            <person name="Lind A.E."/>
            <person name="van Eijk R."/>
            <person name="Schleper C."/>
            <person name="Guy L."/>
            <person name="Ettema T.J."/>
        </authorList>
    </citation>
    <scope>NUCLEOTIDE SEQUENCE</scope>
</reference>
<organism evidence="1">
    <name type="scientific">marine sediment metagenome</name>
    <dbReference type="NCBI Taxonomy" id="412755"/>
    <lineage>
        <taxon>unclassified sequences</taxon>
        <taxon>metagenomes</taxon>
        <taxon>ecological metagenomes</taxon>
    </lineage>
</organism>
<protein>
    <submittedName>
        <fullName evidence="1">Uncharacterized protein</fullName>
    </submittedName>
</protein>
<sequence>MQTFIANEFISLKLEKGKTQIYINDKLFNQCKFLLITLPVDEFDDFEGYDSMDEVIEAVNSNSIDKILKETSKRDGRTEPRADELSNEEEFIGHCSNIQAWVENDYNYRILESKLSIPIIMEILKGLTKPEDRERFKTFFTEVVESLDDYIINSLNNEATYDRFEDLEEMVCRTKNRYFSDEEIGGSILLSSIYDRHIKQYLAKKLAAREHYQKVGRFNRWEAKLWGTGTVNLTHRRFLRAIRSDDEWVRNRMIVSDGIGYLPYLYSTGKFQQVGNISLYNLEEGVLIIRDENGHYWINQEYHDREKDYGGGRW</sequence>
<accession>A0A0F9IW06</accession>
<evidence type="ECO:0000313" key="1">
    <source>
        <dbReference type="EMBL" id="KKM61584.1"/>
    </source>
</evidence>
<dbReference type="EMBL" id="LAZR01011458">
    <property type="protein sequence ID" value="KKM61584.1"/>
    <property type="molecule type" value="Genomic_DNA"/>
</dbReference>